<evidence type="ECO:0000313" key="6">
    <source>
        <dbReference type="EMBL" id="KHD11815.2"/>
    </source>
</evidence>
<dbReference type="Proteomes" id="UP000030428">
    <property type="component" value="Unassembled WGS sequence"/>
</dbReference>
<dbReference type="PANTHER" id="PTHR42887:SF2">
    <property type="entry name" value="OS12G0638800 PROTEIN"/>
    <property type="match status" value="1"/>
</dbReference>
<evidence type="ECO:0000256" key="3">
    <source>
        <dbReference type="ARBA" id="ARBA00022827"/>
    </source>
</evidence>
<dbReference type="AlphaFoldDB" id="A0A0A6PME8"/>
<comment type="caution">
    <text evidence="6">The sequence shown here is derived from an EMBL/GenBank/DDBJ whole genome shotgun (WGS) entry which is preliminary data.</text>
</comment>
<dbReference type="SUPFAM" id="SSF160996">
    <property type="entry name" value="HI0933 insert domain-like"/>
    <property type="match status" value="1"/>
</dbReference>
<proteinExistence type="predicted"/>
<feature type="domain" description="RsdA/BaiN/AoA(So)-like Rossmann fold-like" evidence="4">
    <location>
        <begin position="1"/>
        <end position="371"/>
    </location>
</feature>
<dbReference type="Pfam" id="PF03486">
    <property type="entry name" value="HI0933_like"/>
    <property type="match status" value="1"/>
</dbReference>
<protein>
    <submittedName>
        <fullName evidence="6">Membrane protein</fullName>
    </submittedName>
</protein>
<dbReference type="Gene3D" id="1.10.8.260">
    <property type="entry name" value="HI0933 insert domain-like"/>
    <property type="match status" value="1"/>
</dbReference>
<dbReference type="Pfam" id="PF22780">
    <property type="entry name" value="HI0933_like_1st"/>
    <property type="match status" value="1"/>
</dbReference>
<keyword evidence="2" id="KW-0285">Flavoprotein</keyword>
<evidence type="ECO:0000313" key="7">
    <source>
        <dbReference type="Proteomes" id="UP000030428"/>
    </source>
</evidence>
<keyword evidence="3" id="KW-0274">FAD</keyword>
<dbReference type="NCBIfam" id="TIGR00275">
    <property type="entry name" value="aminoacetone oxidase family FAD-binding enzyme"/>
    <property type="match status" value="1"/>
</dbReference>
<gene>
    <name evidence="6" type="ORF">PN36_08045</name>
</gene>
<evidence type="ECO:0000256" key="2">
    <source>
        <dbReference type="ARBA" id="ARBA00022630"/>
    </source>
</evidence>
<accession>A0A0A6PME8</accession>
<dbReference type="Gene3D" id="3.50.50.60">
    <property type="entry name" value="FAD/NAD(P)-binding domain"/>
    <property type="match status" value="1"/>
</dbReference>
<evidence type="ECO:0000256" key="1">
    <source>
        <dbReference type="ARBA" id="ARBA00001974"/>
    </source>
</evidence>
<dbReference type="InterPro" id="IPR004792">
    <property type="entry name" value="BaiN-like"/>
</dbReference>
<comment type="cofactor">
    <cofactor evidence="1">
        <name>FAD</name>
        <dbReference type="ChEBI" id="CHEBI:57692"/>
    </cofactor>
</comment>
<sequence>MMCAIEAAKRGRKVLLLEHSRKPGNKILMAGGGRCNFTNMNIDASNFISHNPHFCKSALSRYTQWDFIAMVNEHNIPYHERDHGQLFCNESSKDILDMLRSKCEGVEIRVKTSVTKVATIIGGFSVHGESQIWKCESLVIATGGLSIPTAGATPFGYHIAEQFGIKVWPPSAGLVPFTLKPEERMAPLSGISVDVTVSCNGQSFRENILFTHRGLSGPAILQISNYWYSGQNVCINWLPDMELDKLIFARAKSNPKQHLKTFIGTLLPQRLVALLIDENLAEKPLNQLTHSQIKNLTLTLKSWQIKPAGTEGYRTAEVTQGGVDCDSLSSKTMESKTQIGLYFIGEVVDMTGWLGGYNLQWAWSSGWCAGQYV</sequence>
<evidence type="ECO:0000259" key="4">
    <source>
        <dbReference type="Pfam" id="PF03486"/>
    </source>
</evidence>
<dbReference type="InterPro" id="IPR023166">
    <property type="entry name" value="BaiN-like_dom_sf"/>
</dbReference>
<evidence type="ECO:0000259" key="5">
    <source>
        <dbReference type="Pfam" id="PF22780"/>
    </source>
</evidence>
<dbReference type="Gene3D" id="2.40.30.10">
    <property type="entry name" value="Translation factors"/>
    <property type="match status" value="1"/>
</dbReference>
<dbReference type="InterPro" id="IPR036188">
    <property type="entry name" value="FAD/NAD-bd_sf"/>
</dbReference>
<keyword evidence="7" id="KW-1185">Reference proteome</keyword>
<feature type="domain" description="RsdA/BaiN/AoA(So)-like insert" evidence="5">
    <location>
        <begin position="172"/>
        <end position="318"/>
    </location>
</feature>
<dbReference type="PANTHER" id="PTHR42887">
    <property type="entry name" value="OS12G0638800 PROTEIN"/>
    <property type="match status" value="1"/>
</dbReference>
<dbReference type="SUPFAM" id="SSF51905">
    <property type="entry name" value="FAD/NAD(P)-binding domain"/>
    <property type="match status" value="1"/>
</dbReference>
<dbReference type="EMBL" id="JSZA02000023">
    <property type="protein sequence ID" value="KHD11815.2"/>
    <property type="molecule type" value="Genomic_DNA"/>
</dbReference>
<reference evidence="6 7" key="1">
    <citation type="journal article" date="2016" name="Front. Microbiol.">
        <title>Single-Cell (Meta-)Genomics of a Dimorphic Candidatus Thiomargarita nelsonii Reveals Genomic Plasticity.</title>
        <authorList>
            <person name="Flood B.E."/>
            <person name="Fliss P."/>
            <person name="Jones D.S."/>
            <person name="Dick G.J."/>
            <person name="Jain S."/>
            <person name="Kaster A.K."/>
            <person name="Winkel M."/>
            <person name="Mussmann M."/>
            <person name="Bailey J."/>
        </authorList>
    </citation>
    <scope>NUCLEOTIDE SEQUENCE [LARGE SCALE GENOMIC DNA]</scope>
    <source>
        <strain evidence="6">Hydrate Ridge</strain>
    </source>
</reference>
<name>A0A0A6PME8_9GAMM</name>
<organism evidence="6 7">
    <name type="scientific">Candidatus Thiomargarita nelsonii</name>
    <dbReference type="NCBI Taxonomy" id="1003181"/>
    <lineage>
        <taxon>Bacteria</taxon>
        <taxon>Pseudomonadati</taxon>
        <taxon>Pseudomonadota</taxon>
        <taxon>Gammaproteobacteria</taxon>
        <taxon>Thiotrichales</taxon>
        <taxon>Thiotrichaceae</taxon>
        <taxon>Thiomargarita</taxon>
    </lineage>
</organism>
<dbReference type="InterPro" id="IPR057661">
    <property type="entry name" value="RsdA/BaiN/AoA(So)_Rossmann"/>
</dbReference>
<dbReference type="InterPro" id="IPR055178">
    <property type="entry name" value="RsdA/BaiN/AoA(So)-like_dom"/>
</dbReference>